<dbReference type="Proteomes" id="UP000321393">
    <property type="component" value="Unassembled WGS sequence"/>
</dbReference>
<dbReference type="GO" id="GO:0005576">
    <property type="term" value="C:extracellular region"/>
    <property type="evidence" value="ECO:0007669"/>
    <property type="project" value="UniProtKB-SubCell"/>
</dbReference>
<reference evidence="8 9" key="1">
    <citation type="submission" date="2019-08" db="EMBL/GenBank/DDBJ databases">
        <title>Draft genome sequences of two oriental melons (Cucumis melo L. var makuwa).</title>
        <authorList>
            <person name="Kwon S.-Y."/>
        </authorList>
    </citation>
    <scope>NUCLEOTIDE SEQUENCE [LARGE SCALE GENOMIC DNA]</scope>
    <source>
        <strain evidence="9">cv. SW 3</strain>
        <tissue evidence="8">Leaf</tissue>
    </source>
</reference>
<evidence type="ECO:0000256" key="5">
    <source>
        <dbReference type="ARBA" id="ARBA00022729"/>
    </source>
</evidence>
<evidence type="ECO:0000313" key="8">
    <source>
        <dbReference type="EMBL" id="KAA0063207.1"/>
    </source>
</evidence>
<feature type="region of interest" description="Disordered" evidence="7">
    <location>
        <begin position="1"/>
        <end position="132"/>
    </location>
</feature>
<feature type="compositionally biased region" description="Basic and acidic residues" evidence="7">
    <location>
        <begin position="102"/>
        <end position="125"/>
    </location>
</feature>
<evidence type="ECO:0000256" key="7">
    <source>
        <dbReference type="SAM" id="MobiDB-lite"/>
    </source>
</evidence>
<keyword evidence="3 6" id="KW-0713">Self-incompatibility</keyword>
<dbReference type="PANTHER" id="PTHR31232:SF43">
    <property type="entry name" value="S-PROTEIN HOMOLOG 29-RELATED"/>
    <property type="match status" value="1"/>
</dbReference>
<feature type="compositionally biased region" description="Polar residues" evidence="7">
    <location>
        <begin position="15"/>
        <end position="49"/>
    </location>
</feature>
<dbReference type="EMBL" id="SSTE01002875">
    <property type="protein sequence ID" value="KAA0063207.1"/>
    <property type="molecule type" value="Genomic_DNA"/>
</dbReference>
<evidence type="ECO:0000256" key="4">
    <source>
        <dbReference type="ARBA" id="ARBA00022525"/>
    </source>
</evidence>
<evidence type="ECO:0000256" key="3">
    <source>
        <dbReference type="ARBA" id="ARBA00022471"/>
    </source>
</evidence>
<comment type="similarity">
    <text evidence="2 6">Belongs to the plant self-incompatibility (S1) protein family.</text>
</comment>
<comment type="caution">
    <text evidence="8">The sequence shown here is derived from an EMBL/GenBank/DDBJ whole genome shotgun (WGS) entry which is preliminary data.</text>
</comment>
<name>A0A5A7V885_CUCMM</name>
<evidence type="ECO:0000256" key="2">
    <source>
        <dbReference type="ARBA" id="ARBA00005581"/>
    </source>
</evidence>
<evidence type="ECO:0000256" key="6">
    <source>
        <dbReference type="RuleBase" id="RU367044"/>
    </source>
</evidence>
<dbReference type="GO" id="GO:0060320">
    <property type="term" value="P:rejection of self pollen"/>
    <property type="evidence" value="ECO:0007669"/>
    <property type="project" value="UniProtKB-KW"/>
</dbReference>
<keyword evidence="5" id="KW-0732">Signal</keyword>
<evidence type="ECO:0000313" key="9">
    <source>
        <dbReference type="Proteomes" id="UP000321393"/>
    </source>
</evidence>
<dbReference type="PANTHER" id="PTHR31232">
    <property type="match status" value="1"/>
</dbReference>
<accession>A0A5A7V885</accession>
<sequence>MQMEDDESIRDINKNDTNTPDHAMNNKSLEQSDSSPQLSPQRKQSQIVVDQSEMHPITNKKRCRSKKFNDKEQQSHSKSYKKLKNEIKENRKDMITSDQPYVEEKHTEEQHTEHQEETRREHQEESGSDISIDDRDADFFIQPVTTVVIVNQIEYDIPVTVHCKSKNDDLGVHVLPLGQGYSFKFRPNLVGTTLFFCSFTWTGQHQIYWFNIFDDKRDAGKCTTCRWIIHEYSMCLQDPKNPGKDICYNYGDKEPSIV</sequence>
<dbReference type="AlphaFoldDB" id="A0A5A7V885"/>
<feature type="compositionally biased region" description="Basic and acidic residues" evidence="7">
    <location>
        <begin position="83"/>
        <end position="95"/>
    </location>
</feature>
<protein>
    <recommendedName>
        <fullName evidence="6">S-protein homolog</fullName>
    </recommendedName>
</protein>
<gene>
    <name evidence="8" type="ORF">E6C27_scaffold205G00150</name>
</gene>
<comment type="subcellular location">
    <subcellularLocation>
        <location evidence="1 6">Secreted</location>
    </subcellularLocation>
</comment>
<evidence type="ECO:0000256" key="1">
    <source>
        <dbReference type="ARBA" id="ARBA00004613"/>
    </source>
</evidence>
<organism evidence="8 9">
    <name type="scientific">Cucumis melo var. makuwa</name>
    <name type="common">Oriental melon</name>
    <dbReference type="NCBI Taxonomy" id="1194695"/>
    <lineage>
        <taxon>Eukaryota</taxon>
        <taxon>Viridiplantae</taxon>
        <taxon>Streptophyta</taxon>
        <taxon>Embryophyta</taxon>
        <taxon>Tracheophyta</taxon>
        <taxon>Spermatophyta</taxon>
        <taxon>Magnoliopsida</taxon>
        <taxon>eudicotyledons</taxon>
        <taxon>Gunneridae</taxon>
        <taxon>Pentapetalae</taxon>
        <taxon>rosids</taxon>
        <taxon>fabids</taxon>
        <taxon>Cucurbitales</taxon>
        <taxon>Cucurbitaceae</taxon>
        <taxon>Benincaseae</taxon>
        <taxon>Cucumis</taxon>
    </lineage>
</organism>
<dbReference type="OrthoDB" id="1900999at2759"/>
<proteinExistence type="inferred from homology"/>
<dbReference type="InterPro" id="IPR010264">
    <property type="entry name" value="Self-incomp_S1"/>
</dbReference>
<dbReference type="Pfam" id="PF05938">
    <property type="entry name" value="Self-incomp_S1"/>
    <property type="match status" value="1"/>
</dbReference>
<keyword evidence="4 6" id="KW-0964">Secreted</keyword>